<feature type="domain" description="Sulfatase N-terminal" evidence="7">
    <location>
        <begin position="27"/>
        <end position="359"/>
    </location>
</feature>
<keyword evidence="5" id="KW-0325">Glycoprotein</keyword>
<evidence type="ECO:0000256" key="4">
    <source>
        <dbReference type="ARBA" id="ARBA00022837"/>
    </source>
</evidence>
<keyword evidence="6" id="KW-0732">Signal</keyword>
<organism evidence="8 9">
    <name type="scientific">Megalurothrips usitatus</name>
    <name type="common">bean blossom thrips</name>
    <dbReference type="NCBI Taxonomy" id="439358"/>
    <lineage>
        <taxon>Eukaryota</taxon>
        <taxon>Metazoa</taxon>
        <taxon>Ecdysozoa</taxon>
        <taxon>Arthropoda</taxon>
        <taxon>Hexapoda</taxon>
        <taxon>Insecta</taxon>
        <taxon>Pterygota</taxon>
        <taxon>Neoptera</taxon>
        <taxon>Paraneoptera</taxon>
        <taxon>Thysanoptera</taxon>
        <taxon>Terebrantia</taxon>
        <taxon>Thripoidea</taxon>
        <taxon>Thripidae</taxon>
        <taxon>Megalurothrips</taxon>
    </lineage>
</organism>
<feature type="signal peptide" evidence="6">
    <location>
        <begin position="1"/>
        <end position="23"/>
    </location>
</feature>
<comment type="similarity">
    <text evidence="2">Belongs to the sulfatase family.</text>
</comment>
<dbReference type="InterPro" id="IPR000917">
    <property type="entry name" value="Sulfatase_N"/>
</dbReference>
<dbReference type="GO" id="GO:0046872">
    <property type="term" value="F:metal ion binding"/>
    <property type="evidence" value="ECO:0007669"/>
    <property type="project" value="UniProtKB-KW"/>
</dbReference>
<comment type="caution">
    <text evidence="8">The sequence shown here is derived from an EMBL/GenBank/DDBJ whole genome shotgun (WGS) entry which is preliminary data.</text>
</comment>
<dbReference type="PANTHER" id="PTHR10342:SF273">
    <property type="entry name" value="RE14504P"/>
    <property type="match status" value="1"/>
</dbReference>
<evidence type="ECO:0000256" key="3">
    <source>
        <dbReference type="ARBA" id="ARBA00022723"/>
    </source>
</evidence>
<keyword evidence="4" id="KW-0106">Calcium</keyword>
<dbReference type="CDD" id="cd16029">
    <property type="entry name" value="4-S"/>
    <property type="match status" value="1"/>
</dbReference>
<dbReference type="SUPFAM" id="SSF53649">
    <property type="entry name" value="Alkaline phosphatase-like"/>
    <property type="match status" value="1"/>
</dbReference>
<evidence type="ECO:0000259" key="7">
    <source>
        <dbReference type="Pfam" id="PF00884"/>
    </source>
</evidence>
<evidence type="ECO:0000256" key="1">
    <source>
        <dbReference type="ARBA" id="ARBA00001913"/>
    </source>
</evidence>
<reference evidence="8" key="1">
    <citation type="submission" date="2022-12" db="EMBL/GenBank/DDBJ databases">
        <title>Chromosome-level genome assembly of the bean flower thrips Megalurothrips usitatus.</title>
        <authorList>
            <person name="Ma L."/>
            <person name="Liu Q."/>
            <person name="Li H."/>
            <person name="Cai W."/>
        </authorList>
    </citation>
    <scope>NUCLEOTIDE SEQUENCE</scope>
    <source>
        <strain evidence="8">Cailab_2022a</strain>
    </source>
</reference>
<evidence type="ECO:0000313" key="9">
    <source>
        <dbReference type="Proteomes" id="UP001075354"/>
    </source>
</evidence>
<dbReference type="Pfam" id="PF00884">
    <property type="entry name" value="Sulfatase"/>
    <property type="match status" value="1"/>
</dbReference>
<evidence type="ECO:0000256" key="6">
    <source>
        <dbReference type="SAM" id="SignalP"/>
    </source>
</evidence>
<accession>A0AAV7XIE2</accession>
<dbReference type="AlphaFoldDB" id="A0AAV7XIE2"/>
<evidence type="ECO:0000256" key="2">
    <source>
        <dbReference type="ARBA" id="ARBA00008779"/>
    </source>
</evidence>
<dbReference type="InterPro" id="IPR047115">
    <property type="entry name" value="ARSB"/>
</dbReference>
<name>A0AAV7XIE2_9NEOP</name>
<dbReference type="GO" id="GO:0008484">
    <property type="term" value="F:sulfuric ester hydrolase activity"/>
    <property type="evidence" value="ECO:0007669"/>
    <property type="project" value="InterPro"/>
</dbReference>
<sequence length="593" mass="64439">MAGTLVALLLGVGLAALAGPAASAEQPNIVLMIADDLGFNDVSFRGSTEFQTPNIDALAYSGVILDRHYVLPTCTPSRTALYTGLYPIRTGMQGWPLKAGEPRGLPLHLRTLPERLRALNYSTNLVGKWHQGSFKSEYTPTRRGFDHHLGYWNGYMSYFSHRVHMDSPNGLQEGRIGYDLHWDGRTAWEYQGQYATKMFTERAEDIIRDHKPAKGPLFLTIAHLAAHAGLNGSILEVPDEAANDREHGHIQDRNRRQLAGVIGEMDASVGRVIRALDQRGILNNTIIVFMADNGGETEGPHRNFASNWPLRGQKWTLFEGGVRGAAVVWSPRLQSRLGSVWDGLMHATDWLPTFYEAAGGDVADLGPLDGQSQWRSLSQGVVSTRSEVLVNVDEGAAIISQDDSSYWKLVKGQQALDRSGYLGDSGRSASIQYNLTAVLSSPAAAALGKYSTPLTAEVAEDLRNQAKSGLTTRCRAGVAGKPVNLTCAPYCLFNLKDDPCESKDVADVYPALGKEMLDRLAYWEKLAVPKLDTAVDDAADPRRHNMTWVPWRDAAVSTEAPVTPTAAPAPGAAAALAASLPLLLVAAAVLQRH</sequence>
<dbReference type="EMBL" id="JAPTSV010000010">
    <property type="protein sequence ID" value="KAJ1523407.1"/>
    <property type="molecule type" value="Genomic_DNA"/>
</dbReference>
<protein>
    <recommendedName>
        <fullName evidence="7">Sulfatase N-terminal domain-containing protein</fullName>
    </recommendedName>
</protein>
<proteinExistence type="inferred from homology"/>
<feature type="chain" id="PRO_5043642044" description="Sulfatase N-terminal domain-containing protein" evidence="6">
    <location>
        <begin position="24"/>
        <end position="593"/>
    </location>
</feature>
<keyword evidence="3" id="KW-0479">Metal-binding</keyword>
<dbReference type="Gene3D" id="3.40.720.10">
    <property type="entry name" value="Alkaline Phosphatase, subunit A"/>
    <property type="match status" value="1"/>
</dbReference>
<keyword evidence="9" id="KW-1185">Reference proteome</keyword>
<dbReference type="Gene3D" id="3.30.1120.10">
    <property type="match status" value="1"/>
</dbReference>
<evidence type="ECO:0000313" key="8">
    <source>
        <dbReference type="EMBL" id="KAJ1523407.1"/>
    </source>
</evidence>
<dbReference type="Proteomes" id="UP001075354">
    <property type="component" value="Chromosome 10"/>
</dbReference>
<gene>
    <name evidence="8" type="ORF">ONE63_001271</name>
</gene>
<comment type="cofactor">
    <cofactor evidence="1">
        <name>Ca(2+)</name>
        <dbReference type="ChEBI" id="CHEBI:29108"/>
    </cofactor>
</comment>
<evidence type="ECO:0000256" key="5">
    <source>
        <dbReference type="ARBA" id="ARBA00023180"/>
    </source>
</evidence>
<dbReference type="PANTHER" id="PTHR10342">
    <property type="entry name" value="ARYLSULFATASE"/>
    <property type="match status" value="1"/>
</dbReference>
<dbReference type="InterPro" id="IPR017850">
    <property type="entry name" value="Alkaline_phosphatase_core_sf"/>
</dbReference>